<dbReference type="Pfam" id="PF04972">
    <property type="entry name" value="BON"/>
    <property type="match status" value="1"/>
</dbReference>
<name>A0A1P8WM87_9PLAN</name>
<feature type="signal peptide" evidence="2">
    <location>
        <begin position="1"/>
        <end position="24"/>
    </location>
</feature>
<dbReference type="OrthoDB" id="291345at2"/>
<evidence type="ECO:0000313" key="5">
    <source>
        <dbReference type="Proteomes" id="UP000187735"/>
    </source>
</evidence>
<evidence type="ECO:0000313" key="4">
    <source>
        <dbReference type="EMBL" id="APZ95164.1"/>
    </source>
</evidence>
<evidence type="ECO:0000259" key="3">
    <source>
        <dbReference type="PROSITE" id="PS50914"/>
    </source>
</evidence>
<proteinExistence type="predicted"/>
<sequence length="223" mass="21857" precursor="true">MLFRKFAVVAATLAFSLLTPLASAQVGQLNGGGAAAGGGNAATGGGGAAGGGADAGGTTDGPGGVTTTGPGGRASQDGAVAGGNIADTFIGGNNAGGFVGGGIQTQNTSNRQFRAITNTDVPTGGQAQSTGTPRQVRVALRLAFAYPASRGTNLLMGRSRPPIQRVATVRPELRSVAVSVDAQGTAVLTGQAPNTDAARLAANLVRLRPGVRKVDNQILVATP</sequence>
<feature type="domain" description="BON" evidence="3">
    <location>
        <begin position="151"/>
        <end position="222"/>
    </location>
</feature>
<feature type="compositionally biased region" description="Gly residues" evidence="1">
    <location>
        <begin position="43"/>
        <end position="72"/>
    </location>
</feature>
<dbReference type="InterPro" id="IPR007055">
    <property type="entry name" value="BON_dom"/>
</dbReference>
<reference evidence="4 5" key="1">
    <citation type="journal article" date="2016" name="Front. Microbiol.">
        <title>Fuerstia marisgermanicae gen. nov., sp. nov., an Unusual Member of the Phylum Planctomycetes from the German Wadden Sea.</title>
        <authorList>
            <person name="Kohn T."/>
            <person name="Heuer A."/>
            <person name="Jogler M."/>
            <person name="Vollmers J."/>
            <person name="Boedeker C."/>
            <person name="Bunk B."/>
            <person name="Rast P."/>
            <person name="Borchert D."/>
            <person name="Glockner I."/>
            <person name="Freese H.M."/>
            <person name="Klenk H.P."/>
            <person name="Overmann J."/>
            <person name="Kaster A.K."/>
            <person name="Rohde M."/>
            <person name="Wiegand S."/>
            <person name="Jogler C."/>
        </authorList>
    </citation>
    <scope>NUCLEOTIDE SEQUENCE [LARGE SCALE GENOMIC DNA]</scope>
    <source>
        <strain evidence="4 5">NH11</strain>
    </source>
</reference>
<dbReference type="EMBL" id="CP017641">
    <property type="protein sequence ID" value="APZ95164.1"/>
    <property type="molecule type" value="Genomic_DNA"/>
</dbReference>
<protein>
    <submittedName>
        <fullName evidence="4">BON domain protein</fullName>
    </submittedName>
</protein>
<dbReference type="AlphaFoldDB" id="A0A1P8WM87"/>
<feature type="region of interest" description="Disordered" evidence="1">
    <location>
        <begin position="43"/>
        <end position="77"/>
    </location>
</feature>
<keyword evidence="2" id="KW-0732">Signal</keyword>
<accession>A0A1P8WM87</accession>
<feature type="chain" id="PRO_5012139710" evidence="2">
    <location>
        <begin position="25"/>
        <end position="223"/>
    </location>
</feature>
<organism evidence="4 5">
    <name type="scientific">Fuerstiella marisgermanici</name>
    <dbReference type="NCBI Taxonomy" id="1891926"/>
    <lineage>
        <taxon>Bacteria</taxon>
        <taxon>Pseudomonadati</taxon>
        <taxon>Planctomycetota</taxon>
        <taxon>Planctomycetia</taxon>
        <taxon>Planctomycetales</taxon>
        <taxon>Planctomycetaceae</taxon>
        <taxon>Fuerstiella</taxon>
    </lineage>
</organism>
<evidence type="ECO:0000256" key="2">
    <source>
        <dbReference type="SAM" id="SignalP"/>
    </source>
</evidence>
<dbReference type="PROSITE" id="PS50914">
    <property type="entry name" value="BON"/>
    <property type="match status" value="1"/>
</dbReference>
<dbReference type="RefSeq" id="WP_145944348.1">
    <property type="nucleotide sequence ID" value="NZ_CP017641.1"/>
</dbReference>
<dbReference type="KEGG" id="fmr:Fuma_04819"/>
<gene>
    <name evidence="4" type="ORF">Fuma_04819</name>
</gene>
<dbReference type="Proteomes" id="UP000187735">
    <property type="component" value="Chromosome"/>
</dbReference>
<evidence type="ECO:0000256" key="1">
    <source>
        <dbReference type="SAM" id="MobiDB-lite"/>
    </source>
</evidence>
<keyword evidence="5" id="KW-1185">Reference proteome</keyword>